<reference evidence="1 2" key="1">
    <citation type="submission" date="2019-03" db="EMBL/GenBank/DDBJ databases">
        <title>Genomic Encyclopedia of Archaeal and Bacterial Type Strains, Phase II (KMG-II): from individual species to whole genera.</title>
        <authorList>
            <person name="Goeker M."/>
        </authorList>
    </citation>
    <scope>NUCLEOTIDE SEQUENCE [LARGE SCALE GENOMIC DNA]</scope>
    <source>
        <strain evidence="1 2">DSM 22554</strain>
    </source>
</reference>
<gene>
    <name evidence="1" type="ORF">C8N28_2631</name>
</gene>
<proteinExistence type="predicted"/>
<dbReference type="EMBL" id="SMGO01000003">
    <property type="protein sequence ID" value="TCK80877.1"/>
    <property type="molecule type" value="Genomic_DNA"/>
</dbReference>
<protein>
    <submittedName>
        <fullName evidence="1">Uncharacterized protein</fullName>
    </submittedName>
</protein>
<dbReference type="Proteomes" id="UP000294616">
    <property type="component" value="Unassembled WGS sequence"/>
</dbReference>
<accession>A0A4R1LQV8</accession>
<name>A0A4R1LQV8_9SPHI</name>
<dbReference type="AlphaFoldDB" id="A0A4R1LQV8"/>
<organism evidence="1 2">
    <name type="scientific">Albibacterium bauzanense</name>
    <dbReference type="NCBI Taxonomy" id="653929"/>
    <lineage>
        <taxon>Bacteria</taxon>
        <taxon>Pseudomonadati</taxon>
        <taxon>Bacteroidota</taxon>
        <taxon>Sphingobacteriia</taxon>
        <taxon>Sphingobacteriales</taxon>
        <taxon>Sphingobacteriaceae</taxon>
        <taxon>Albibacterium</taxon>
    </lineage>
</organism>
<dbReference type="RefSeq" id="WP_132225587.1">
    <property type="nucleotide sequence ID" value="NZ_SMGO01000003.1"/>
</dbReference>
<evidence type="ECO:0000313" key="2">
    <source>
        <dbReference type="Proteomes" id="UP000294616"/>
    </source>
</evidence>
<sequence length="115" mass="13039">MKRNRKYSVSAFSRILLALLAVFYVSIFAIEAFHIHHNSVEISLSDGLNDGSNAVDCKICAYFAHHKKEEIAVSVIISFALFIFQDGSLTTLELTRRYQTDIQDFINRGPPYPLV</sequence>
<dbReference type="OrthoDB" id="679620at2"/>
<evidence type="ECO:0000313" key="1">
    <source>
        <dbReference type="EMBL" id="TCK80877.1"/>
    </source>
</evidence>
<keyword evidence="2" id="KW-1185">Reference proteome</keyword>
<comment type="caution">
    <text evidence="1">The sequence shown here is derived from an EMBL/GenBank/DDBJ whole genome shotgun (WGS) entry which is preliminary data.</text>
</comment>